<dbReference type="Pfam" id="PF00486">
    <property type="entry name" value="Trans_reg_C"/>
    <property type="match status" value="1"/>
</dbReference>
<proteinExistence type="predicted"/>
<gene>
    <name evidence="5" type="primary">copR_1</name>
    <name evidence="5" type="ORF">NCTC12120_05181</name>
</gene>
<dbReference type="InterPro" id="IPR001867">
    <property type="entry name" value="OmpR/PhoB-type_DNA-bd"/>
</dbReference>
<evidence type="ECO:0000256" key="2">
    <source>
        <dbReference type="PROSITE-ProRule" id="PRU01091"/>
    </source>
</evidence>
<dbReference type="GO" id="GO:0000160">
    <property type="term" value="P:phosphorelay signal transduction system"/>
    <property type="evidence" value="ECO:0007669"/>
    <property type="project" value="InterPro"/>
</dbReference>
<dbReference type="GO" id="GO:0003677">
    <property type="term" value="F:DNA binding"/>
    <property type="evidence" value="ECO:0007669"/>
    <property type="project" value="UniProtKB-UniRule"/>
</dbReference>
<evidence type="ECO:0000259" key="4">
    <source>
        <dbReference type="PROSITE" id="PS51755"/>
    </source>
</evidence>
<sequence length="148" mass="17053">MKEDISCTIDTSSSDMFSEDQAYLIKNTLHLTEKEFQLFSLLLQRKGQVVSHTDIISFVWPERSAAISKNNILQLIFRLRKKLTKKVNSALIRNISGQGYMLETPSKRNNDSPNTKREDILKKYKSCRLTPLIILLALLILGVFFYVI</sequence>
<dbReference type="CDD" id="cd00383">
    <property type="entry name" value="trans_reg_C"/>
    <property type="match status" value="1"/>
</dbReference>
<dbReference type="Proteomes" id="UP000251197">
    <property type="component" value="Unassembled WGS sequence"/>
</dbReference>
<feature type="domain" description="OmpR/PhoB-type" evidence="4">
    <location>
        <begin position="1"/>
        <end position="104"/>
    </location>
</feature>
<organism evidence="5 6">
    <name type="scientific">Cedecea neteri</name>
    <dbReference type="NCBI Taxonomy" id="158822"/>
    <lineage>
        <taxon>Bacteria</taxon>
        <taxon>Pseudomonadati</taxon>
        <taxon>Pseudomonadota</taxon>
        <taxon>Gammaproteobacteria</taxon>
        <taxon>Enterobacterales</taxon>
        <taxon>Enterobacteriaceae</taxon>
        <taxon>Cedecea</taxon>
    </lineage>
</organism>
<evidence type="ECO:0000313" key="5">
    <source>
        <dbReference type="EMBL" id="SQC91998.1"/>
    </source>
</evidence>
<dbReference type="EMBL" id="UAVU01000009">
    <property type="protein sequence ID" value="SQC91998.1"/>
    <property type="molecule type" value="Genomic_DNA"/>
</dbReference>
<accession>A0A2X3IHX9</accession>
<protein>
    <submittedName>
        <fullName evidence="5">Transcriptional activator protein CopR</fullName>
    </submittedName>
</protein>
<keyword evidence="3" id="KW-0812">Transmembrane</keyword>
<reference evidence="5 6" key="1">
    <citation type="submission" date="2018-06" db="EMBL/GenBank/DDBJ databases">
        <authorList>
            <consortium name="Pathogen Informatics"/>
            <person name="Doyle S."/>
        </authorList>
    </citation>
    <scope>NUCLEOTIDE SEQUENCE [LARGE SCALE GENOMIC DNA]</scope>
    <source>
        <strain evidence="5 6">NCTC12120</strain>
    </source>
</reference>
<dbReference type="Gene3D" id="1.10.10.10">
    <property type="entry name" value="Winged helix-like DNA-binding domain superfamily/Winged helix DNA-binding domain"/>
    <property type="match status" value="1"/>
</dbReference>
<keyword evidence="3" id="KW-0472">Membrane</keyword>
<feature type="transmembrane region" description="Helical" evidence="3">
    <location>
        <begin position="129"/>
        <end position="147"/>
    </location>
</feature>
<evidence type="ECO:0000256" key="3">
    <source>
        <dbReference type="SAM" id="Phobius"/>
    </source>
</evidence>
<evidence type="ECO:0000313" key="6">
    <source>
        <dbReference type="Proteomes" id="UP000251197"/>
    </source>
</evidence>
<dbReference type="InterPro" id="IPR016032">
    <property type="entry name" value="Sig_transdc_resp-reg_C-effctor"/>
</dbReference>
<keyword evidence="3" id="KW-1133">Transmembrane helix</keyword>
<evidence type="ECO:0000256" key="1">
    <source>
        <dbReference type="ARBA" id="ARBA00023125"/>
    </source>
</evidence>
<dbReference type="SMART" id="SM00862">
    <property type="entry name" value="Trans_reg_C"/>
    <property type="match status" value="1"/>
</dbReference>
<dbReference type="PROSITE" id="PS51755">
    <property type="entry name" value="OMPR_PHOB"/>
    <property type="match status" value="1"/>
</dbReference>
<dbReference type="SUPFAM" id="SSF46894">
    <property type="entry name" value="C-terminal effector domain of the bipartite response regulators"/>
    <property type="match status" value="1"/>
</dbReference>
<dbReference type="GO" id="GO:0006355">
    <property type="term" value="P:regulation of DNA-templated transcription"/>
    <property type="evidence" value="ECO:0007669"/>
    <property type="project" value="InterPro"/>
</dbReference>
<keyword evidence="1 2" id="KW-0238">DNA-binding</keyword>
<name>A0A2X3IHX9_9ENTR</name>
<dbReference type="AlphaFoldDB" id="A0A2X3IHX9"/>
<dbReference type="InterPro" id="IPR036388">
    <property type="entry name" value="WH-like_DNA-bd_sf"/>
</dbReference>
<feature type="DNA-binding region" description="OmpR/PhoB-type" evidence="2">
    <location>
        <begin position="1"/>
        <end position="104"/>
    </location>
</feature>